<evidence type="ECO:0000259" key="3">
    <source>
        <dbReference type="PROSITE" id="PS50966"/>
    </source>
</evidence>
<dbReference type="EMBL" id="ASHM01007554">
    <property type="protein sequence ID" value="PNY15295.1"/>
    <property type="molecule type" value="Genomic_DNA"/>
</dbReference>
<keyword evidence="1" id="KW-0862">Zinc</keyword>
<dbReference type="Pfam" id="PF10551">
    <property type="entry name" value="MULE"/>
    <property type="match status" value="1"/>
</dbReference>
<dbReference type="Pfam" id="PF03101">
    <property type="entry name" value="FAR1"/>
    <property type="match status" value="1"/>
</dbReference>
<reference evidence="4 5" key="2">
    <citation type="journal article" date="2017" name="Front. Plant Sci.">
        <title>Gene Classification and Mining of Molecular Markers Useful in Red Clover (Trifolium pratense) Breeding.</title>
        <authorList>
            <person name="Istvanek J."/>
            <person name="Dluhosova J."/>
            <person name="Dluhos P."/>
            <person name="Patkova L."/>
            <person name="Nedelnik J."/>
            <person name="Repkova J."/>
        </authorList>
    </citation>
    <scope>NUCLEOTIDE SEQUENCE [LARGE SCALE GENOMIC DNA]</scope>
    <source>
        <strain evidence="5">cv. Tatra</strain>
        <tissue evidence="4">Young leaves</tissue>
    </source>
</reference>
<comment type="caution">
    <text evidence="4">The sequence shown here is derived from an EMBL/GenBank/DDBJ whole genome shotgun (WGS) entry which is preliminary data.</text>
</comment>
<dbReference type="InterPro" id="IPR004330">
    <property type="entry name" value="FAR1_DNA_bnd_dom"/>
</dbReference>
<feature type="region of interest" description="Disordered" evidence="2">
    <location>
        <begin position="487"/>
        <end position="511"/>
    </location>
</feature>
<dbReference type="PANTHER" id="PTHR47718">
    <property type="entry name" value="OS01G0519700 PROTEIN"/>
    <property type="match status" value="1"/>
</dbReference>
<protein>
    <submittedName>
        <fullName evidence="4">Protein FAR1-related sequence 5-like</fullName>
    </submittedName>
</protein>
<keyword evidence="1" id="KW-0863">Zinc-finger</keyword>
<gene>
    <name evidence="4" type="ORF">L195_g011988</name>
</gene>
<proteinExistence type="predicted"/>
<evidence type="ECO:0000313" key="5">
    <source>
        <dbReference type="Proteomes" id="UP000236291"/>
    </source>
</evidence>
<feature type="domain" description="SWIM-type" evidence="3">
    <location>
        <begin position="349"/>
        <end position="387"/>
    </location>
</feature>
<feature type="compositionally biased region" description="Basic residues" evidence="2">
    <location>
        <begin position="490"/>
        <end position="511"/>
    </location>
</feature>
<evidence type="ECO:0000256" key="1">
    <source>
        <dbReference type="PROSITE-ProRule" id="PRU00325"/>
    </source>
</evidence>
<dbReference type="InterPro" id="IPR007527">
    <property type="entry name" value="Znf_SWIM"/>
</dbReference>
<dbReference type="GO" id="GO:0008270">
    <property type="term" value="F:zinc ion binding"/>
    <property type="evidence" value="ECO:0007669"/>
    <property type="project" value="UniProtKB-KW"/>
</dbReference>
<dbReference type="PROSITE" id="PS50966">
    <property type="entry name" value="ZF_SWIM"/>
    <property type="match status" value="1"/>
</dbReference>
<dbReference type="AlphaFoldDB" id="A0A2K3PJ56"/>
<sequence length="558" mass="64608">MEFGDIQSDMKCIVGFAIGGMEDMGRLDLKNLSASDLMKFYFPNVGVAFTFYNWYARMNEFSARKSKVRRNKNKEIIQQRFVCYRQGFREEKFGNDKICKREARVDTRCRCDAKFSVHIDSVSQRWGMDDDDILQMKIFRKSVIRTSQAYGSFANHYGGRSKGSDSIAALAFLRSLMNDDPTMFMRHTIDEQGRLEHLFWSDGRSQLDYSIFGDVLAFDATYKKNKYLCPLVVFSGVNHHNQTVVFATAIVANEVEDTYMWLLEQLMENTRFTYLFKKCMLCDYEIVDFERKWNEMVKECGVEDSDWVLELYEKKDMWATTHIRGKFFGGFRTTSRCEGLNAQIGKQGTEWSVSYWPSSMEIKCSCLRMESMGIPCEHIVGVMVYLNMVEIPSYLVLDRWTKNVKDSISCSKLVQGTSWDSMTICRYKALNQRLRDVNGLGCKSVEDYLDTMDVLNAHFERLKIKHDIQFEEVSNDANRKERFVQNPKVAKTKGRGGGRGTSRRQTKRGRRSVHCGFCGNVGHNKATCEVRRKVNGVDDEDETNNSVTDEDLYSKDDE</sequence>
<evidence type="ECO:0000313" key="4">
    <source>
        <dbReference type="EMBL" id="PNY15295.1"/>
    </source>
</evidence>
<feature type="region of interest" description="Disordered" evidence="2">
    <location>
        <begin position="534"/>
        <end position="558"/>
    </location>
</feature>
<dbReference type="Proteomes" id="UP000236291">
    <property type="component" value="Unassembled WGS sequence"/>
</dbReference>
<evidence type="ECO:0000256" key="2">
    <source>
        <dbReference type="SAM" id="MobiDB-lite"/>
    </source>
</evidence>
<dbReference type="InterPro" id="IPR018289">
    <property type="entry name" value="MULE_transposase_dom"/>
</dbReference>
<keyword evidence="1" id="KW-0479">Metal-binding</keyword>
<dbReference type="Pfam" id="PF04434">
    <property type="entry name" value="SWIM"/>
    <property type="match status" value="1"/>
</dbReference>
<organism evidence="4 5">
    <name type="scientific">Trifolium pratense</name>
    <name type="common">Red clover</name>
    <dbReference type="NCBI Taxonomy" id="57577"/>
    <lineage>
        <taxon>Eukaryota</taxon>
        <taxon>Viridiplantae</taxon>
        <taxon>Streptophyta</taxon>
        <taxon>Embryophyta</taxon>
        <taxon>Tracheophyta</taxon>
        <taxon>Spermatophyta</taxon>
        <taxon>Magnoliopsida</taxon>
        <taxon>eudicotyledons</taxon>
        <taxon>Gunneridae</taxon>
        <taxon>Pentapetalae</taxon>
        <taxon>rosids</taxon>
        <taxon>fabids</taxon>
        <taxon>Fabales</taxon>
        <taxon>Fabaceae</taxon>
        <taxon>Papilionoideae</taxon>
        <taxon>50 kb inversion clade</taxon>
        <taxon>NPAAA clade</taxon>
        <taxon>Hologalegina</taxon>
        <taxon>IRL clade</taxon>
        <taxon>Trifolieae</taxon>
        <taxon>Trifolium</taxon>
    </lineage>
</organism>
<feature type="compositionally biased region" description="Acidic residues" evidence="2">
    <location>
        <begin position="537"/>
        <end position="551"/>
    </location>
</feature>
<name>A0A2K3PJ56_TRIPR</name>
<dbReference type="STRING" id="57577.A0A2K3PJ56"/>
<dbReference type="PANTHER" id="PTHR47718:SF15">
    <property type="entry name" value="PROTEIN FAR1-RELATED SEQUENCE 5-LIKE"/>
    <property type="match status" value="1"/>
</dbReference>
<reference evidence="4 5" key="1">
    <citation type="journal article" date="2014" name="Am. J. Bot.">
        <title>Genome assembly and annotation for red clover (Trifolium pratense; Fabaceae).</title>
        <authorList>
            <person name="Istvanek J."/>
            <person name="Jaros M."/>
            <person name="Krenek A."/>
            <person name="Repkova J."/>
        </authorList>
    </citation>
    <scope>NUCLEOTIDE SEQUENCE [LARGE SCALE GENOMIC DNA]</scope>
    <source>
        <strain evidence="5">cv. Tatra</strain>
        <tissue evidence="4">Young leaves</tissue>
    </source>
</reference>
<accession>A0A2K3PJ56</accession>